<accession>A0ABS8FXH2</accession>
<proteinExistence type="predicted"/>
<evidence type="ECO:0000313" key="2">
    <source>
        <dbReference type="Proteomes" id="UP001198151"/>
    </source>
</evidence>
<name>A0ABS8FXH2_9FIRM</name>
<reference evidence="1 2" key="1">
    <citation type="submission" date="2021-10" db="EMBL/GenBank/DDBJ databases">
        <title>Anaerobic single-cell dispensing facilitates the cultivation of human gut bacteria.</title>
        <authorList>
            <person name="Afrizal A."/>
        </authorList>
    </citation>
    <scope>NUCLEOTIDE SEQUENCE [LARGE SCALE GENOMIC DNA]</scope>
    <source>
        <strain evidence="1 2">CLA-AA-H200</strain>
    </source>
</reference>
<comment type="caution">
    <text evidence="1">The sequence shown here is derived from an EMBL/GenBank/DDBJ whole genome shotgun (WGS) entry which is preliminary data.</text>
</comment>
<protein>
    <submittedName>
        <fullName evidence="1">DUF1292 domain-containing protein</fullName>
    </submittedName>
</protein>
<dbReference type="EMBL" id="JAJEQX010000008">
    <property type="protein sequence ID" value="MCC2254038.1"/>
    <property type="molecule type" value="Genomic_DNA"/>
</dbReference>
<organism evidence="1 2">
    <name type="scientific">Ruminococcus turbiniformis</name>
    <dbReference type="NCBI Taxonomy" id="2881258"/>
    <lineage>
        <taxon>Bacteria</taxon>
        <taxon>Bacillati</taxon>
        <taxon>Bacillota</taxon>
        <taxon>Clostridia</taxon>
        <taxon>Eubacteriales</taxon>
        <taxon>Oscillospiraceae</taxon>
        <taxon>Ruminococcus</taxon>
    </lineage>
</organism>
<dbReference type="RefSeq" id="WP_227707171.1">
    <property type="nucleotide sequence ID" value="NZ_JAJEQX010000008.1"/>
</dbReference>
<gene>
    <name evidence="1" type="ORF">LKD70_06240</name>
</gene>
<dbReference type="InterPro" id="IPR009711">
    <property type="entry name" value="UPF0473"/>
</dbReference>
<keyword evidence="2" id="KW-1185">Reference proteome</keyword>
<evidence type="ECO:0000313" key="1">
    <source>
        <dbReference type="EMBL" id="MCC2254038.1"/>
    </source>
</evidence>
<sequence>MNYNELESLTVTLTLDNDEELECEVLTVLETEGQSYIALSPTGGSDEGQVYLYRLIDRGEDEEPDIENITDDDEFERVSAAFDSWAESLEFGDIDLDELDEEEETE</sequence>
<dbReference type="Proteomes" id="UP001198151">
    <property type="component" value="Unassembled WGS sequence"/>
</dbReference>
<dbReference type="Pfam" id="PF06949">
    <property type="entry name" value="DUF1292"/>
    <property type="match status" value="1"/>
</dbReference>